<evidence type="ECO:0000313" key="2">
    <source>
        <dbReference type="Proteomes" id="UP001299012"/>
    </source>
</evidence>
<evidence type="ECO:0000313" key="1">
    <source>
        <dbReference type="EMBL" id="MCG0065980.1"/>
    </source>
</evidence>
<accession>A0ABS9JK87</accession>
<protein>
    <submittedName>
        <fullName evidence="1">Uncharacterized protein</fullName>
    </submittedName>
</protein>
<keyword evidence="2" id="KW-1185">Reference proteome</keyword>
<name>A0ABS9JK87_9ACTN</name>
<gene>
    <name evidence="1" type="ORF">L0F81_22230</name>
</gene>
<sequence length="138" mass="15737">MTAHQRPEVLAQAVFDALQRAGMRGMSLAELIGETGYTKSQVRRGIALLRESLPGLKGTDAVYTWDPSDRVYRTFYLPEVAEVYEILRMRSEATRSARVLTGTIIPHARKSRSKQLRMLKRHYEFVVEEATELLEPAE</sequence>
<proteinExistence type="predicted"/>
<dbReference type="Proteomes" id="UP001299012">
    <property type="component" value="Unassembled WGS sequence"/>
</dbReference>
<organism evidence="1 2">
    <name type="scientific">Streptomyces tricolor</name>
    <dbReference type="NCBI Taxonomy" id="68277"/>
    <lineage>
        <taxon>Bacteria</taxon>
        <taxon>Bacillati</taxon>
        <taxon>Actinomycetota</taxon>
        <taxon>Actinomycetes</taxon>
        <taxon>Kitasatosporales</taxon>
        <taxon>Streptomycetaceae</taxon>
        <taxon>Streptomyces</taxon>
        <taxon>Streptomyces violaceoruber group</taxon>
    </lineage>
</organism>
<dbReference type="RefSeq" id="WP_143649689.1">
    <property type="nucleotide sequence ID" value="NZ_JAKKZF010000093.1"/>
</dbReference>
<reference evidence="1 2" key="1">
    <citation type="submission" date="2022-01" db="EMBL/GenBank/DDBJ databases">
        <title>Draft Genome Sequences of Seven Type Strains of the Genus Streptomyces.</title>
        <authorList>
            <person name="Aziz S."/>
            <person name="Coretto E."/>
            <person name="Chronakova A."/>
            <person name="Sproer C."/>
            <person name="Huber K."/>
            <person name="Nouioui I."/>
            <person name="Gross H."/>
        </authorList>
    </citation>
    <scope>NUCLEOTIDE SEQUENCE [LARGE SCALE GENOMIC DNA]</scope>
    <source>
        <strain evidence="1 2">DSM 41685</strain>
    </source>
</reference>
<comment type="caution">
    <text evidence="1">The sequence shown here is derived from an EMBL/GenBank/DDBJ whole genome shotgun (WGS) entry which is preliminary data.</text>
</comment>
<dbReference type="EMBL" id="JAKKZF010000093">
    <property type="protein sequence ID" value="MCG0065980.1"/>
    <property type="molecule type" value="Genomic_DNA"/>
</dbReference>